<dbReference type="AlphaFoldDB" id="A0A9N8DXN6"/>
<gene>
    <name evidence="2" type="ORF">SEMRO_448_G145130.1</name>
</gene>
<dbReference type="EMBL" id="CAICTM010000447">
    <property type="protein sequence ID" value="CAB9510696.1"/>
    <property type="molecule type" value="Genomic_DNA"/>
</dbReference>
<proteinExistence type="predicted"/>
<feature type="region of interest" description="Disordered" evidence="1">
    <location>
        <begin position="249"/>
        <end position="354"/>
    </location>
</feature>
<feature type="region of interest" description="Disordered" evidence="1">
    <location>
        <begin position="117"/>
        <end position="153"/>
    </location>
</feature>
<accession>A0A9N8DXN6</accession>
<feature type="compositionally biased region" description="Polar residues" evidence="1">
    <location>
        <begin position="130"/>
        <end position="140"/>
    </location>
</feature>
<dbReference type="OrthoDB" id="5970431at2759"/>
<feature type="compositionally biased region" description="Polar residues" evidence="1">
    <location>
        <begin position="304"/>
        <end position="334"/>
    </location>
</feature>
<protein>
    <submittedName>
        <fullName evidence="2">Uncharacterized protein</fullName>
    </submittedName>
</protein>
<sequence length="492" mass="54546">MQSTVDIFSEDFFAEDPFGDDVFPYTESFSALSLELFTVEENLSHTNEALSVATTEKEGGSVYTSSTPNSYRTCQANLVENSLENTDVEGQDRLPGDSDTIKALAFSVIHADDSGTNTTCRSTDYESTDHTTPNAQSAPSSVDDPDQHPPGAVHRECMAASCVIRTLTIKHQEEQIRFLRQKLQEYADLCARHNIGQDLLSNNRAVAVPSNVNGNDDNATARTNYEDKTYTDLLGPWDIPFHVEIQQQKGATADTNSNNNDDDYSGVTFAQHPSKTRDAVPRIRPCPTDDDDTLPVIRPFLNRSKWTPKTSRRSLSQTSSNGGINHPATPQSRHSSTRADLRPRWTSQAGHSPHFDRAALQLPSLEETPPARVHCIEGEQHSNREKDKDQVQDESRVRCMTVVIERKYGRQKALYSGTIHPESGCPHGAGTLQFLKTGDVYIGEIAYGEMHGKGTYCYRKGNQMFRGDFVRNTFVGRGKGQKEDGSLLALPV</sequence>
<dbReference type="SUPFAM" id="SSF82185">
    <property type="entry name" value="Histone H3 K4-specific methyltransferase SET7/9 N-terminal domain"/>
    <property type="match status" value="1"/>
</dbReference>
<evidence type="ECO:0000313" key="2">
    <source>
        <dbReference type="EMBL" id="CAB9510696.1"/>
    </source>
</evidence>
<comment type="caution">
    <text evidence="2">The sequence shown here is derived from an EMBL/GenBank/DDBJ whole genome shotgun (WGS) entry which is preliminary data.</text>
</comment>
<evidence type="ECO:0000256" key="1">
    <source>
        <dbReference type="SAM" id="MobiDB-lite"/>
    </source>
</evidence>
<reference evidence="2" key="1">
    <citation type="submission" date="2020-06" db="EMBL/GenBank/DDBJ databases">
        <authorList>
            <consortium name="Plant Systems Biology data submission"/>
        </authorList>
    </citation>
    <scope>NUCLEOTIDE SEQUENCE</scope>
    <source>
        <strain evidence="2">D6</strain>
    </source>
</reference>
<keyword evidence="3" id="KW-1185">Reference proteome</keyword>
<evidence type="ECO:0000313" key="3">
    <source>
        <dbReference type="Proteomes" id="UP001153069"/>
    </source>
</evidence>
<name>A0A9N8DXN6_9STRA</name>
<dbReference type="Gene3D" id="2.20.110.10">
    <property type="entry name" value="Histone H3 K4-specific methyltransferase SET7/9 N-terminal domain"/>
    <property type="match status" value="1"/>
</dbReference>
<organism evidence="2 3">
    <name type="scientific">Seminavis robusta</name>
    <dbReference type="NCBI Taxonomy" id="568900"/>
    <lineage>
        <taxon>Eukaryota</taxon>
        <taxon>Sar</taxon>
        <taxon>Stramenopiles</taxon>
        <taxon>Ochrophyta</taxon>
        <taxon>Bacillariophyta</taxon>
        <taxon>Bacillariophyceae</taxon>
        <taxon>Bacillariophycidae</taxon>
        <taxon>Naviculales</taxon>
        <taxon>Naviculaceae</taxon>
        <taxon>Seminavis</taxon>
    </lineage>
</organism>
<dbReference type="Proteomes" id="UP001153069">
    <property type="component" value="Unassembled WGS sequence"/>
</dbReference>